<evidence type="ECO:0000313" key="1">
    <source>
        <dbReference type="EMBL" id="EJK67592.1"/>
    </source>
</evidence>
<protein>
    <submittedName>
        <fullName evidence="1">Uncharacterized protein</fullName>
    </submittedName>
</protein>
<sequence>MWDTWTNKRSGISGPRVHDALAAMDFPTLEAESDEAALAWYAKLVTWFDRYNIRLNPADLLDFRLGPHTFMLFGAGYIPSRTMGTVAYTIMSSKLQECRFSRVNQVFLSTGTKQIQDFLFELFGGNPTGGIDGNEILLYPIYYMSRAHL</sequence>
<dbReference type="Proteomes" id="UP000266841">
    <property type="component" value="Unassembled WGS sequence"/>
</dbReference>
<keyword evidence="2" id="KW-1185">Reference proteome</keyword>
<evidence type="ECO:0000313" key="2">
    <source>
        <dbReference type="Proteomes" id="UP000266841"/>
    </source>
</evidence>
<comment type="caution">
    <text evidence="1">The sequence shown here is derived from an EMBL/GenBank/DDBJ whole genome shotgun (WGS) entry which is preliminary data.</text>
</comment>
<accession>K0TAS3</accession>
<name>K0TAS3_THAOC</name>
<reference evidence="1 2" key="1">
    <citation type="journal article" date="2012" name="Genome Biol.">
        <title>Genome and low-iron response of an oceanic diatom adapted to chronic iron limitation.</title>
        <authorList>
            <person name="Lommer M."/>
            <person name="Specht M."/>
            <person name="Roy A.S."/>
            <person name="Kraemer L."/>
            <person name="Andreson R."/>
            <person name="Gutowska M.A."/>
            <person name="Wolf J."/>
            <person name="Bergner S.V."/>
            <person name="Schilhabel M.B."/>
            <person name="Klostermeier U.C."/>
            <person name="Beiko R.G."/>
            <person name="Rosenstiel P."/>
            <person name="Hippler M."/>
            <person name="Laroche J."/>
        </authorList>
    </citation>
    <scope>NUCLEOTIDE SEQUENCE [LARGE SCALE GENOMIC DNA]</scope>
    <source>
        <strain evidence="1 2">CCMP1005</strain>
    </source>
</reference>
<gene>
    <name evidence="1" type="ORF">THAOC_11350</name>
</gene>
<dbReference type="EMBL" id="AGNL01012902">
    <property type="protein sequence ID" value="EJK67592.1"/>
    <property type="molecule type" value="Genomic_DNA"/>
</dbReference>
<proteinExistence type="predicted"/>
<dbReference type="AlphaFoldDB" id="K0TAS3"/>
<organism evidence="1 2">
    <name type="scientific">Thalassiosira oceanica</name>
    <name type="common">Marine diatom</name>
    <dbReference type="NCBI Taxonomy" id="159749"/>
    <lineage>
        <taxon>Eukaryota</taxon>
        <taxon>Sar</taxon>
        <taxon>Stramenopiles</taxon>
        <taxon>Ochrophyta</taxon>
        <taxon>Bacillariophyta</taxon>
        <taxon>Coscinodiscophyceae</taxon>
        <taxon>Thalassiosirophycidae</taxon>
        <taxon>Thalassiosirales</taxon>
        <taxon>Thalassiosiraceae</taxon>
        <taxon>Thalassiosira</taxon>
    </lineage>
</organism>